<dbReference type="SUPFAM" id="SSF52833">
    <property type="entry name" value="Thioredoxin-like"/>
    <property type="match status" value="1"/>
</dbReference>
<proteinExistence type="predicted"/>
<organism evidence="6">
    <name type="scientific">marine metagenome</name>
    <dbReference type="NCBI Taxonomy" id="408172"/>
    <lineage>
        <taxon>unclassified sequences</taxon>
        <taxon>metagenomes</taxon>
        <taxon>ecological metagenomes</taxon>
    </lineage>
</organism>
<accession>A0A381YSZ2</accession>
<dbReference type="PROSITE" id="PS51352">
    <property type="entry name" value="THIOREDOXIN_2"/>
    <property type="match status" value="1"/>
</dbReference>
<comment type="subcellular location">
    <subcellularLocation>
        <location evidence="1">Cell envelope</location>
    </subcellularLocation>
</comment>
<dbReference type="InterPro" id="IPR050553">
    <property type="entry name" value="Thioredoxin_ResA/DsbE_sf"/>
</dbReference>
<evidence type="ECO:0000256" key="2">
    <source>
        <dbReference type="ARBA" id="ARBA00022748"/>
    </source>
</evidence>
<dbReference type="InterPro" id="IPR036249">
    <property type="entry name" value="Thioredoxin-like_sf"/>
</dbReference>
<dbReference type="PANTHER" id="PTHR42852">
    <property type="entry name" value="THIOL:DISULFIDE INTERCHANGE PROTEIN DSBE"/>
    <property type="match status" value="1"/>
</dbReference>
<keyword evidence="4" id="KW-0676">Redox-active center</keyword>
<dbReference type="GO" id="GO:0017004">
    <property type="term" value="P:cytochrome complex assembly"/>
    <property type="evidence" value="ECO:0007669"/>
    <property type="project" value="UniProtKB-KW"/>
</dbReference>
<dbReference type="PANTHER" id="PTHR42852:SF6">
    <property type="entry name" value="THIOL:DISULFIDE INTERCHANGE PROTEIN DSBE"/>
    <property type="match status" value="1"/>
</dbReference>
<dbReference type="Gene3D" id="3.40.30.10">
    <property type="entry name" value="Glutaredoxin"/>
    <property type="match status" value="1"/>
</dbReference>
<evidence type="ECO:0000256" key="1">
    <source>
        <dbReference type="ARBA" id="ARBA00004196"/>
    </source>
</evidence>
<evidence type="ECO:0000256" key="4">
    <source>
        <dbReference type="ARBA" id="ARBA00023284"/>
    </source>
</evidence>
<keyword evidence="2" id="KW-0201">Cytochrome c-type biogenesis</keyword>
<dbReference type="Pfam" id="PF00578">
    <property type="entry name" value="AhpC-TSA"/>
    <property type="match status" value="1"/>
</dbReference>
<dbReference type="GO" id="GO:0016209">
    <property type="term" value="F:antioxidant activity"/>
    <property type="evidence" value="ECO:0007669"/>
    <property type="project" value="InterPro"/>
</dbReference>
<dbReference type="EMBL" id="UINC01018977">
    <property type="protein sequence ID" value="SVA80089.1"/>
    <property type="molecule type" value="Genomic_DNA"/>
</dbReference>
<dbReference type="PROSITE" id="PS00194">
    <property type="entry name" value="THIOREDOXIN_1"/>
    <property type="match status" value="1"/>
</dbReference>
<evidence type="ECO:0000313" key="6">
    <source>
        <dbReference type="EMBL" id="SVA80089.1"/>
    </source>
</evidence>
<evidence type="ECO:0000259" key="5">
    <source>
        <dbReference type="PROSITE" id="PS51352"/>
    </source>
</evidence>
<gene>
    <name evidence="6" type="ORF">METZ01_LOCUS132943</name>
</gene>
<evidence type="ECO:0000256" key="3">
    <source>
        <dbReference type="ARBA" id="ARBA00023157"/>
    </source>
</evidence>
<dbReference type="GO" id="GO:0030313">
    <property type="term" value="C:cell envelope"/>
    <property type="evidence" value="ECO:0007669"/>
    <property type="project" value="UniProtKB-SubCell"/>
</dbReference>
<reference evidence="6" key="1">
    <citation type="submission" date="2018-05" db="EMBL/GenBank/DDBJ databases">
        <authorList>
            <person name="Lanie J.A."/>
            <person name="Ng W.-L."/>
            <person name="Kazmierczak K.M."/>
            <person name="Andrzejewski T.M."/>
            <person name="Davidsen T.M."/>
            <person name="Wayne K.J."/>
            <person name="Tettelin H."/>
            <person name="Glass J.I."/>
            <person name="Rusch D."/>
            <person name="Podicherti R."/>
            <person name="Tsui H.-C.T."/>
            <person name="Winkler M.E."/>
        </authorList>
    </citation>
    <scope>NUCLEOTIDE SEQUENCE</scope>
</reference>
<dbReference type="CDD" id="cd02966">
    <property type="entry name" value="TlpA_like_family"/>
    <property type="match status" value="1"/>
</dbReference>
<dbReference type="GO" id="GO:0016491">
    <property type="term" value="F:oxidoreductase activity"/>
    <property type="evidence" value="ECO:0007669"/>
    <property type="project" value="InterPro"/>
</dbReference>
<dbReference type="InterPro" id="IPR000866">
    <property type="entry name" value="AhpC/TSA"/>
</dbReference>
<keyword evidence="3" id="KW-1015">Disulfide bond</keyword>
<feature type="domain" description="Thioredoxin" evidence="5">
    <location>
        <begin position="23"/>
        <end position="161"/>
    </location>
</feature>
<dbReference type="AlphaFoldDB" id="A0A381YSZ2"/>
<dbReference type="InterPro" id="IPR017937">
    <property type="entry name" value="Thioredoxin_CS"/>
</dbReference>
<protein>
    <recommendedName>
        <fullName evidence="5">Thioredoxin domain-containing protein</fullName>
    </recommendedName>
</protein>
<sequence length="163" mass="18258">MACLFVFGVVLMGEAQSNQRPITLLDEPAIEFDAVDLDGRDVRLSDLRGKVVLINFWGVWCVSCREEIPELIALDREFRNRGLVVLGADWGDEPAALPPFVEEFGMSYPVLLDDGLAERYGVIVFPTSVVIDQSGRLRVRVEGFLPERFEAMTAEVKRLLGDK</sequence>
<dbReference type="InterPro" id="IPR013766">
    <property type="entry name" value="Thioredoxin_domain"/>
</dbReference>
<name>A0A381YSZ2_9ZZZZ</name>